<dbReference type="KEGG" id="snan:I6N98_08280"/>
<dbReference type="EMBL" id="CP066167">
    <property type="protein sequence ID" value="QQD19819.1"/>
    <property type="molecule type" value="Genomic_DNA"/>
</dbReference>
<feature type="compositionally biased region" description="Basic and acidic residues" evidence="1">
    <location>
        <begin position="95"/>
        <end position="105"/>
    </location>
</feature>
<name>A0A7T4R3Y7_9GAMM</name>
<keyword evidence="3" id="KW-1185">Reference proteome</keyword>
<sequence length="115" mass="12852">MKTSLGTVLAIVIVLAVAAFEYWQYKDAEAHRTMVNAKLMQLSSRVEELDQNLLEAREEMRELESSSLGGIIDNANEALIQGWSAMIDTVERELERAKQSFDERQQSPGSAPAQP</sequence>
<dbReference type="RefSeq" id="WP_198571303.1">
    <property type="nucleotide sequence ID" value="NZ_CP066167.1"/>
</dbReference>
<proteinExistence type="predicted"/>
<feature type="region of interest" description="Disordered" evidence="1">
    <location>
        <begin position="95"/>
        <end position="115"/>
    </location>
</feature>
<evidence type="ECO:0000313" key="3">
    <source>
        <dbReference type="Proteomes" id="UP000596063"/>
    </source>
</evidence>
<evidence type="ECO:0000313" key="2">
    <source>
        <dbReference type="EMBL" id="QQD19819.1"/>
    </source>
</evidence>
<dbReference type="Proteomes" id="UP000596063">
    <property type="component" value="Chromosome"/>
</dbReference>
<protein>
    <submittedName>
        <fullName evidence="2">Uncharacterized protein</fullName>
    </submittedName>
</protein>
<gene>
    <name evidence="2" type="ORF">I6N98_08280</name>
</gene>
<reference evidence="2 3" key="1">
    <citation type="submission" date="2020-12" db="EMBL/GenBank/DDBJ databases">
        <authorList>
            <person name="Shan Y."/>
        </authorList>
    </citation>
    <scope>NUCLEOTIDE SEQUENCE [LARGE SCALE GENOMIC DNA]</scope>
    <source>
        <strain evidence="3">csc3.9</strain>
    </source>
</reference>
<dbReference type="AlphaFoldDB" id="A0A7T4R3Y7"/>
<organism evidence="2 3">
    <name type="scientific">Spongiibacter nanhainus</name>
    <dbReference type="NCBI Taxonomy" id="2794344"/>
    <lineage>
        <taxon>Bacteria</taxon>
        <taxon>Pseudomonadati</taxon>
        <taxon>Pseudomonadota</taxon>
        <taxon>Gammaproteobacteria</taxon>
        <taxon>Cellvibrionales</taxon>
        <taxon>Spongiibacteraceae</taxon>
        <taxon>Spongiibacter</taxon>
    </lineage>
</organism>
<accession>A0A7T4R3Y7</accession>
<evidence type="ECO:0000256" key="1">
    <source>
        <dbReference type="SAM" id="MobiDB-lite"/>
    </source>
</evidence>